<dbReference type="EMBL" id="BMIR01000001">
    <property type="protein sequence ID" value="GGE27047.1"/>
    <property type="molecule type" value="Genomic_DNA"/>
</dbReference>
<keyword evidence="3" id="KW-1185">Reference proteome</keyword>
<dbReference type="FunFam" id="3.30.1330.40:FF:000001">
    <property type="entry name" value="L-PSP family endoribonuclease"/>
    <property type="match status" value="1"/>
</dbReference>
<dbReference type="GO" id="GO:0005829">
    <property type="term" value="C:cytosol"/>
    <property type="evidence" value="ECO:0007669"/>
    <property type="project" value="TreeGrafter"/>
</dbReference>
<dbReference type="AlphaFoldDB" id="A0A8J2VK12"/>
<dbReference type="PANTHER" id="PTHR11803:SF58">
    <property type="entry name" value="PROTEIN HMF1-RELATED"/>
    <property type="match status" value="1"/>
</dbReference>
<dbReference type="Pfam" id="PF01042">
    <property type="entry name" value="Ribonuc_L-PSP"/>
    <property type="match status" value="1"/>
</dbReference>
<dbReference type="GO" id="GO:0019239">
    <property type="term" value="F:deaminase activity"/>
    <property type="evidence" value="ECO:0007669"/>
    <property type="project" value="TreeGrafter"/>
</dbReference>
<gene>
    <name evidence="2" type="ORF">GCM10011391_01740</name>
</gene>
<reference evidence="2" key="2">
    <citation type="submission" date="2020-09" db="EMBL/GenBank/DDBJ databases">
        <authorList>
            <person name="Sun Q."/>
            <person name="Zhou Y."/>
        </authorList>
    </citation>
    <scope>NUCLEOTIDE SEQUENCE</scope>
    <source>
        <strain evidence="2">CGMCC 1.15371</strain>
    </source>
</reference>
<evidence type="ECO:0000313" key="3">
    <source>
        <dbReference type="Proteomes" id="UP000628775"/>
    </source>
</evidence>
<dbReference type="InterPro" id="IPR035959">
    <property type="entry name" value="RutC-like_sf"/>
</dbReference>
<dbReference type="CDD" id="cd00448">
    <property type="entry name" value="YjgF_YER057c_UK114_family"/>
    <property type="match status" value="1"/>
</dbReference>
<dbReference type="InterPro" id="IPR006175">
    <property type="entry name" value="YjgF/YER057c/UK114"/>
</dbReference>
<dbReference type="Proteomes" id="UP000628775">
    <property type="component" value="Unassembled WGS sequence"/>
</dbReference>
<evidence type="ECO:0000256" key="1">
    <source>
        <dbReference type="ARBA" id="ARBA00010552"/>
    </source>
</evidence>
<dbReference type="SUPFAM" id="SSF55298">
    <property type="entry name" value="YjgF-like"/>
    <property type="match status" value="1"/>
</dbReference>
<dbReference type="InterPro" id="IPR006056">
    <property type="entry name" value="RidA"/>
</dbReference>
<dbReference type="RefSeq" id="WP_188687916.1">
    <property type="nucleotide sequence ID" value="NZ_BMIR01000001.1"/>
</dbReference>
<reference evidence="2" key="1">
    <citation type="journal article" date="2014" name="Int. J. Syst. Evol. Microbiol.">
        <title>Complete genome sequence of Corynebacterium casei LMG S-19264T (=DSM 44701T), isolated from a smear-ripened cheese.</title>
        <authorList>
            <consortium name="US DOE Joint Genome Institute (JGI-PGF)"/>
            <person name="Walter F."/>
            <person name="Albersmeier A."/>
            <person name="Kalinowski J."/>
            <person name="Ruckert C."/>
        </authorList>
    </citation>
    <scope>NUCLEOTIDE SEQUENCE</scope>
    <source>
        <strain evidence="2">CGMCC 1.15371</strain>
    </source>
</reference>
<organism evidence="2 3">
    <name type="scientific">Pullulanibacillus camelliae</name>
    <dbReference type="NCBI Taxonomy" id="1707096"/>
    <lineage>
        <taxon>Bacteria</taxon>
        <taxon>Bacillati</taxon>
        <taxon>Bacillota</taxon>
        <taxon>Bacilli</taxon>
        <taxon>Bacillales</taxon>
        <taxon>Sporolactobacillaceae</taxon>
        <taxon>Pullulanibacillus</taxon>
    </lineage>
</organism>
<sequence length="129" mass="14183">MLQTIKTDDAPAAIGPYSQAVHSDPFMFISGQLPINPETQQMVEGGIEKQTEQVMKNVEAILKTNGLGLGNVVKTTIFLSSMDHFTSFNEAYGRFFGTYYPARSAVEVSRLPKDSLIEVEVIALQSNKP</sequence>
<proteinExistence type="inferred from homology"/>
<dbReference type="PANTHER" id="PTHR11803">
    <property type="entry name" value="2-IMINOBUTANOATE/2-IMINOPROPANOATE DEAMINASE RIDA"/>
    <property type="match status" value="1"/>
</dbReference>
<comment type="similarity">
    <text evidence="1">Belongs to the RutC family.</text>
</comment>
<dbReference type="NCBIfam" id="TIGR00004">
    <property type="entry name" value="Rid family detoxifying hydrolase"/>
    <property type="match status" value="1"/>
</dbReference>
<protein>
    <submittedName>
        <fullName evidence="2">Endoribonuclease L-PSP</fullName>
    </submittedName>
</protein>
<dbReference type="Gene3D" id="3.30.1330.40">
    <property type="entry name" value="RutC-like"/>
    <property type="match status" value="1"/>
</dbReference>
<comment type="caution">
    <text evidence="2">The sequence shown here is derived from an EMBL/GenBank/DDBJ whole genome shotgun (WGS) entry which is preliminary data.</text>
</comment>
<evidence type="ECO:0000313" key="2">
    <source>
        <dbReference type="EMBL" id="GGE27047.1"/>
    </source>
</evidence>
<accession>A0A8J2VK12</accession>
<name>A0A8J2VK12_9BACL</name>